<dbReference type="OrthoDB" id="3800855at2759"/>
<dbReference type="EMBL" id="ML987189">
    <property type="protein sequence ID" value="KAF2255881.1"/>
    <property type="molecule type" value="Genomic_DNA"/>
</dbReference>
<evidence type="ECO:0000256" key="2">
    <source>
        <dbReference type="SAM" id="MobiDB-lite"/>
    </source>
</evidence>
<keyword evidence="1" id="KW-0863">Zinc-finger</keyword>
<organism evidence="4 5">
    <name type="scientific">Trematosphaeria pertusa</name>
    <dbReference type="NCBI Taxonomy" id="390896"/>
    <lineage>
        <taxon>Eukaryota</taxon>
        <taxon>Fungi</taxon>
        <taxon>Dikarya</taxon>
        <taxon>Ascomycota</taxon>
        <taxon>Pezizomycotina</taxon>
        <taxon>Dothideomycetes</taxon>
        <taxon>Pleosporomycetidae</taxon>
        <taxon>Pleosporales</taxon>
        <taxon>Massarineae</taxon>
        <taxon>Trematosphaeriaceae</taxon>
        <taxon>Trematosphaeria</taxon>
    </lineage>
</organism>
<keyword evidence="1" id="KW-0862">Zinc</keyword>
<dbReference type="PROSITE" id="PS00028">
    <property type="entry name" value="ZINC_FINGER_C2H2_1"/>
    <property type="match status" value="1"/>
</dbReference>
<feature type="domain" description="C2H2-type" evidence="3">
    <location>
        <begin position="470"/>
        <end position="494"/>
    </location>
</feature>
<feature type="region of interest" description="Disordered" evidence="2">
    <location>
        <begin position="231"/>
        <end position="307"/>
    </location>
</feature>
<proteinExistence type="predicted"/>
<keyword evidence="5" id="KW-1185">Reference proteome</keyword>
<feature type="compositionally biased region" description="Low complexity" evidence="2">
    <location>
        <begin position="360"/>
        <end position="373"/>
    </location>
</feature>
<dbReference type="GeneID" id="54579679"/>
<dbReference type="Gene3D" id="3.30.160.60">
    <property type="entry name" value="Classic Zinc Finger"/>
    <property type="match status" value="1"/>
</dbReference>
<feature type="compositionally biased region" description="Low complexity" evidence="2">
    <location>
        <begin position="410"/>
        <end position="432"/>
    </location>
</feature>
<dbReference type="SMART" id="SM00355">
    <property type="entry name" value="ZnF_C2H2"/>
    <property type="match status" value="2"/>
</dbReference>
<evidence type="ECO:0000256" key="1">
    <source>
        <dbReference type="PROSITE-ProRule" id="PRU00042"/>
    </source>
</evidence>
<feature type="region of interest" description="Disordered" evidence="2">
    <location>
        <begin position="1"/>
        <end position="34"/>
    </location>
</feature>
<reference evidence="4" key="1">
    <citation type="journal article" date="2020" name="Stud. Mycol.">
        <title>101 Dothideomycetes genomes: a test case for predicting lifestyles and emergence of pathogens.</title>
        <authorList>
            <person name="Haridas S."/>
            <person name="Albert R."/>
            <person name="Binder M."/>
            <person name="Bloem J."/>
            <person name="Labutti K."/>
            <person name="Salamov A."/>
            <person name="Andreopoulos B."/>
            <person name="Baker S."/>
            <person name="Barry K."/>
            <person name="Bills G."/>
            <person name="Bluhm B."/>
            <person name="Cannon C."/>
            <person name="Castanera R."/>
            <person name="Culley D."/>
            <person name="Daum C."/>
            <person name="Ezra D."/>
            <person name="Gonzalez J."/>
            <person name="Henrissat B."/>
            <person name="Kuo A."/>
            <person name="Liang C."/>
            <person name="Lipzen A."/>
            <person name="Lutzoni F."/>
            <person name="Magnuson J."/>
            <person name="Mondo S."/>
            <person name="Nolan M."/>
            <person name="Ohm R."/>
            <person name="Pangilinan J."/>
            <person name="Park H.-J."/>
            <person name="Ramirez L."/>
            <person name="Alfaro M."/>
            <person name="Sun H."/>
            <person name="Tritt A."/>
            <person name="Yoshinaga Y."/>
            <person name="Zwiers L.-H."/>
            <person name="Turgeon B."/>
            <person name="Goodwin S."/>
            <person name="Spatafora J."/>
            <person name="Crous P."/>
            <person name="Grigoriev I."/>
        </authorList>
    </citation>
    <scope>NUCLEOTIDE SEQUENCE</scope>
    <source>
        <strain evidence="4">CBS 122368</strain>
    </source>
</reference>
<feature type="compositionally biased region" description="Basic and acidic residues" evidence="2">
    <location>
        <begin position="290"/>
        <end position="303"/>
    </location>
</feature>
<dbReference type="GO" id="GO:0008270">
    <property type="term" value="F:zinc ion binding"/>
    <property type="evidence" value="ECO:0007669"/>
    <property type="project" value="UniProtKB-KW"/>
</dbReference>
<protein>
    <recommendedName>
        <fullName evidence="3">C2H2-type domain-containing protein</fullName>
    </recommendedName>
</protein>
<dbReference type="Proteomes" id="UP000800094">
    <property type="component" value="Unassembled WGS sequence"/>
</dbReference>
<gene>
    <name evidence="4" type="ORF">BU26DRAFT_498644</name>
</gene>
<evidence type="ECO:0000313" key="5">
    <source>
        <dbReference type="Proteomes" id="UP000800094"/>
    </source>
</evidence>
<dbReference type="InterPro" id="IPR013087">
    <property type="entry name" value="Znf_C2H2_type"/>
</dbReference>
<name>A0A6A6IZ70_9PLEO</name>
<keyword evidence="1" id="KW-0479">Metal-binding</keyword>
<dbReference type="PROSITE" id="PS50157">
    <property type="entry name" value="ZINC_FINGER_C2H2_2"/>
    <property type="match status" value="1"/>
</dbReference>
<evidence type="ECO:0000313" key="4">
    <source>
        <dbReference type="EMBL" id="KAF2255881.1"/>
    </source>
</evidence>
<feature type="compositionally biased region" description="Basic and acidic residues" evidence="2">
    <location>
        <begin position="347"/>
        <end position="356"/>
    </location>
</feature>
<accession>A0A6A6IZ70</accession>
<evidence type="ECO:0000259" key="3">
    <source>
        <dbReference type="PROSITE" id="PS50157"/>
    </source>
</evidence>
<feature type="compositionally biased region" description="Polar residues" evidence="2">
    <location>
        <begin position="319"/>
        <end position="332"/>
    </location>
</feature>
<dbReference type="RefSeq" id="XP_033690885.1">
    <property type="nucleotide sequence ID" value="XM_033826349.1"/>
</dbReference>
<sequence length="508" mass="55411">MESEESYEGYEGYEAQYSDVSRSETDLHNDDESDLRQDGAFLAQEERPCMDGHAWAGQPNGRESFDRASSTFPPALAMVDTEEIDEQQQSNRDYFLSNLGVFTNNRPLEDLNLTAHHSDYRQYPDPLPGLPQPSVNDETNARPPLIVAEEHQPGQLQASFGDIPQYSLDSYQAVNVNGWGGQDGLGAFSAGGASGYNAQPQAYQPLFRGQQHFGGGPQLAPNAITMSQRHRPMSTAEHNMPDDRPYVPQAGHPPPPVRLPLSRDDPWSLLNPRAAPSRIRREAPPGPTESYERRGRALSHDRSSASSNFSLVYSGSSVGLDTNDLSASTGTVRQGPGNGYGRPPPALEHRPERQPSHYDAPGNQNPAAAGNAPMLDSYVHGFKPQGQPGPSGLPFHSTTHETDGQHLSIPSSHMVGSGPSSPSPSNTSSSTPLILVCSHDGCDQEFTGDYRKGNLARHLRLKHAPGGRIYPCEGGCGKHFNRQDARLKHYRKYHPRLASPHVPRGARS</sequence>
<dbReference type="AlphaFoldDB" id="A0A6A6IZ70"/>
<feature type="compositionally biased region" description="Basic and acidic residues" evidence="2">
    <location>
        <begin position="21"/>
        <end position="34"/>
    </location>
</feature>
<feature type="region of interest" description="Disordered" evidence="2">
    <location>
        <begin position="319"/>
        <end position="432"/>
    </location>
</feature>